<dbReference type="VEuPathDB" id="FungiDB:AAP_03384"/>
<organism evidence="1 2">
    <name type="scientific">Ascosphaera apis ARSEF 7405</name>
    <dbReference type="NCBI Taxonomy" id="392613"/>
    <lineage>
        <taxon>Eukaryota</taxon>
        <taxon>Fungi</taxon>
        <taxon>Dikarya</taxon>
        <taxon>Ascomycota</taxon>
        <taxon>Pezizomycotina</taxon>
        <taxon>Eurotiomycetes</taxon>
        <taxon>Eurotiomycetidae</taxon>
        <taxon>Onygenales</taxon>
        <taxon>Ascosphaeraceae</taxon>
        <taxon>Ascosphaera</taxon>
    </lineage>
</organism>
<proteinExistence type="predicted"/>
<gene>
    <name evidence="1" type="ORF">AAP_03384</name>
</gene>
<dbReference type="AlphaFoldDB" id="A0A167YDT9"/>
<reference evidence="1 2" key="1">
    <citation type="journal article" date="2016" name="Genome Biol. Evol.">
        <title>Divergent and convergent evolution of fungal pathogenicity.</title>
        <authorList>
            <person name="Shang Y."/>
            <person name="Xiao G."/>
            <person name="Zheng P."/>
            <person name="Cen K."/>
            <person name="Zhan S."/>
            <person name="Wang C."/>
        </authorList>
    </citation>
    <scope>NUCLEOTIDE SEQUENCE [LARGE SCALE GENOMIC DNA]</scope>
    <source>
        <strain evidence="1 2">ARSEF 7405</strain>
    </source>
</reference>
<dbReference type="EMBL" id="AZGZ01000014">
    <property type="protein sequence ID" value="KZZ91214.1"/>
    <property type="molecule type" value="Genomic_DNA"/>
</dbReference>
<protein>
    <submittedName>
        <fullName evidence="1">Uncharacterized protein</fullName>
    </submittedName>
</protein>
<keyword evidence="2" id="KW-1185">Reference proteome</keyword>
<evidence type="ECO:0000313" key="2">
    <source>
        <dbReference type="Proteomes" id="UP000242877"/>
    </source>
</evidence>
<comment type="caution">
    <text evidence="1">The sequence shown here is derived from an EMBL/GenBank/DDBJ whole genome shotgun (WGS) entry which is preliminary data.</text>
</comment>
<dbReference type="Proteomes" id="UP000242877">
    <property type="component" value="Unassembled WGS sequence"/>
</dbReference>
<evidence type="ECO:0000313" key="1">
    <source>
        <dbReference type="EMBL" id="KZZ91214.1"/>
    </source>
</evidence>
<dbReference type="OrthoDB" id="5563033at2759"/>
<name>A0A167YDT9_9EURO</name>
<sequence length="110" mass="11491">MAGTSTLSTTMTATFAAAPTAAGNFTNAYAGNVSDITLADYVFNAVNATATAVTGAVIDDAKQKLATIGNSTVTFTASQPEWTGIGLDWIRRSLGTREWTLPCIDVKVRI</sequence>
<accession>A0A167YDT9</accession>